<gene>
    <name evidence="2" type="ORF">EVAR_101695_1</name>
</gene>
<feature type="compositionally biased region" description="Polar residues" evidence="1">
    <location>
        <begin position="108"/>
        <end position="128"/>
    </location>
</feature>
<feature type="region of interest" description="Disordered" evidence="1">
    <location>
        <begin position="93"/>
        <end position="185"/>
    </location>
</feature>
<dbReference type="OrthoDB" id="8007646at2759"/>
<evidence type="ECO:0000256" key="1">
    <source>
        <dbReference type="SAM" id="MobiDB-lite"/>
    </source>
</evidence>
<evidence type="ECO:0000313" key="2">
    <source>
        <dbReference type="EMBL" id="GBP01204.1"/>
    </source>
</evidence>
<organism evidence="2 3">
    <name type="scientific">Eumeta variegata</name>
    <name type="common">Bagworm moth</name>
    <name type="synonym">Eumeta japonica</name>
    <dbReference type="NCBI Taxonomy" id="151549"/>
    <lineage>
        <taxon>Eukaryota</taxon>
        <taxon>Metazoa</taxon>
        <taxon>Ecdysozoa</taxon>
        <taxon>Arthropoda</taxon>
        <taxon>Hexapoda</taxon>
        <taxon>Insecta</taxon>
        <taxon>Pterygota</taxon>
        <taxon>Neoptera</taxon>
        <taxon>Endopterygota</taxon>
        <taxon>Lepidoptera</taxon>
        <taxon>Glossata</taxon>
        <taxon>Ditrysia</taxon>
        <taxon>Tineoidea</taxon>
        <taxon>Psychidae</taxon>
        <taxon>Oiketicinae</taxon>
        <taxon>Eumeta</taxon>
    </lineage>
</organism>
<dbReference type="Proteomes" id="UP000299102">
    <property type="component" value="Unassembled WGS sequence"/>
</dbReference>
<sequence>MKRITQGRHTIGIPQRSKQGIESRTLRREMSGDVGSASIHHPKDLEAAYAIALYTTTTRTFSSTLKLHPNASIKDKITKQNILRIKEDTIEYTVQRNHQPRSEPMEVDNSQQYRRPTQYHGNNSQHQYNPFRRDQQTPKRNRPPSSRNHYANKVQRVNQTTDENFQSITTHTDDVYETGSAFLGE</sequence>
<feature type="region of interest" description="Disordered" evidence="1">
    <location>
        <begin position="1"/>
        <end position="20"/>
    </location>
</feature>
<accession>A0A4C1SGR4</accession>
<reference evidence="2 3" key="1">
    <citation type="journal article" date="2019" name="Commun. Biol.">
        <title>The bagworm genome reveals a unique fibroin gene that provides high tensile strength.</title>
        <authorList>
            <person name="Kono N."/>
            <person name="Nakamura H."/>
            <person name="Ohtoshi R."/>
            <person name="Tomita M."/>
            <person name="Numata K."/>
            <person name="Arakawa K."/>
        </authorList>
    </citation>
    <scope>NUCLEOTIDE SEQUENCE [LARGE SCALE GENOMIC DNA]</scope>
</reference>
<dbReference type="AlphaFoldDB" id="A0A4C1SGR4"/>
<comment type="caution">
    <text evidence="2">The sequence shown here is derived from an EMBL/GenBank/DDBJ whole genome shotgun (WGS) entry which is preliminary data.</text>
</comment>
<evidence type="ECO:0000313" key="3">
    <source>
        <dbReference type="Proteomes" id="UP000299102"/>
    </source>
</evidence>
<dbReference type="EMBL" id="BGZK01003432">
    <property type="protein sequence ID" value="GBP01204.1"/>
    <property type="molecule type" value="Genomic_DNA"/>
</dbReference>
<protein>
    <submittedName>
        <fullName evidence="2">Uncharacterized protein</fullName>
    </submittedName>
</protein>
<name>A0A4C1SGR4_EUMVA</name>
<keyword evidence="3" id="KW-1185">Reference proteome</keyword>
<proteinExistence type="predicted"/>
<feature type="compositionally biased region" description="Polar residues" evidence="1">
    <location>
        <begin position="143"/>
        <end position="170"/>
    </location>
</feature>